<keyword evidence="2" id="KW-1185">Reference proteome</keyword>
<reference evidence="1" key="1">
    <citation type="submission" date="2022-12" db="EMBL/GenBank/DDBJ databases">
        <title>Genome Sequence of Lasiodiplodia mahajangana.</title>
        <authorList>
            <person name="Buettner E."/>
        </authorList>
    </citation>
    <scope>NUCLEOTIDE SEQUENCE</scope>
    <source>
        <strain evidence="1">VT137</strain>
    </source>
</reference>
<comment type="caution">
    <text evidence="1">The sequence shown here is derived from an EMBL/GenBank/DDBJ whole genome shotgun (WGS) entry which is preliminary data.</text>
</comment>
<organism evidence="1 2">
    <name type="scientific">Lasiodiplodia mahajangana</name>
    <dbReference type="NCBI Taxonomy" id="1108764"/>
    <lineage>
        <taxon>Eukaryota</taxon>
        <taxon>Fungi</taxon>
        <taxon>Dikarya</taxon>
        <taxon>Ascomycota</taxon>
        <taxon>Pezizomycotina</taxon>
        <taxon>Dothideomycetes</taxon>
        <taxon>Dothideomycetes incertae sedis</taxon>
        <taxon>Botryosphaeriales</taxon>
        <taxon>Botryosphaeriaceae</taxon>
        <taxon>Lasiodiplodia</taxon>
    </lineage>
</organism>
<protein>
    <submittedName>
        <fullName evidence="1">Uncharacterized protein</fullName>
    </submittedName>
</protein>
<evidence type="ECO:0000313" key="2">
    <source>
        <dbReference type="Proteomes" id="UP001153332"/>
    </source>
</evidence>
<accession>A0ACC2JQ23</accession>
<dbReference type="EMBL" id="JAPUUL010000719">
    <property type="protein sequence ID" value="KAJ8129585.1"/>
    <property type="molecule type" value="Genomic_DNA"/>
</dbReference>
<sequence>MNVNNLSQTSKLAEQAVLDGELEYASGNIISDWSPRVVAFTPINRPTHRAIEYGSVPTGVAHVAVGGSVSNGLKRAAECDKTAVGKKTKTTIGDSYSTSSPAQTLAAFRSLRANTTIEQLITYRTRISHASNPLSLETVRFCNHDHEQSIRKTGTNEPAVPAIIPCTQESVSKSIDKSNNAFPSSSIVESSSPITLGGSKLATLETDAINRQSDSSDSYPLEDGIVDDDILQLLTDTPGFIQETHIPPSSVRGWDHESRSATDYDPGLKYTPPDPQGDDADTSGMGHASANRQAEDSEGLLDEDVDWNVVLANVNSIRQDAPVNSNLEPESSKCEDTDMHSKGPSEPHSYNATSFTTWVRPPFPEKVRDRPSVPSMSSDTVLRTCFRIGVLISQTACCFNHKQDVVFELYARVTYSSRETLARKQHFQFVDLCKDQHPYPAATLTNWRVGSQLDQNSSAFLDISGGPRLCRSSLGKKDHFRRFWGDMTIARKPSQRYIFSTFGAIYVCLLVVVAGIMMYAAEADFIYQGGS</sequence>
<proteinExistence type="predicted"/>
<dbReference type="Proteomes" id="UP001153332">
    <property type="component" value="Unassembled WGS sequence"/>
</dbReference>
<evidence type="ECO:0000313" key="1">
    <source>
        <dbReference type="EMBL" id="KAJ8129585.1"/>
    </source>
</evidence>
<gene>
    <name evidence="1" type="ORF">O1611_g4049</name>
</gene>
<name>A0ACC2JQ23_9PEZI</name>